<evidence type="ECO:0000256" key="7">
    <source>
        <dbReference type="SAM" id="Phobius"/>
    </source>
</evidence>
<gene>
    <name evidence="8" type="ORF">JDN41_00270</name>
</gene>
<evidence type="ECO:0000256" key="6">
    <source>
        <dbReference type="ARBA" id="ARBA00023136"/>
    </source>
</evidence>
<dbReference type="PANTHER" id="PTHR30065:SF8">
    <property type="entry name" value="FLAGELLAR BIOSYNTHETIC PROTEIN FLIR"/>
    <property type="match status" value="1"/>
</dbReference>
<accession>A0A8I1KFR5</accession>
<sequence length="255" mass="26859">MISQALDALPGGVLSIFLVLCRIGGCLMVLPAIGGARVPVRVRLMVCLAISVAVAFALGNFESARESLSSTPSLVSLVLIETAKGLVIGIMVRFFFASLKFLAVAGSAALGLAMPVNAVEEDGETTPPLAEFVSLTAAFLFLATDQHLEVLKALLQSYTVLPVGTGIGLAPSLSGVVDTLRDACLVSLQVVAPLLVFAFLVNLLFGVLNRIAPQTPAYFLSMPFVIGGGMLIFYFIAGEMFLLFMGAFASWLREI</sequence>
<dbReference type="RefSeq" id="WP_052037206.1">
    <property type="nucleotide sequence ID" value="NZ_JAEMUK010000002.1"/>
</dbReference>
<keyword evidence="8" id="KW-0282">Flagellum</keyword>
<dbReference type="AlphaFoldDB" id="A0A8I1KFR5"/>
<evidence type="ECO:0000256" key="4">
    <source>
        <dbReference type="ARBA" id="ARBA00022692"/>
    </source>
</evidence>
<name>A0A8I1KFR5_9HYPH</name>
<dbReference type="PANTHER" id="PTHR30065">
    <property type="entry name" value="FLAGELLAR BIOSYNTHETIC PROTEIN FLIR"/>
    <property type="match status" value="1"/>
</dbReference>
<dbReference type="Pfam" id="PF01311">
    <property type="entry name" value="Bac_export_1"/>
    <property type="match status" value="1"/>
</dbReference>
<evidence type="ECO:0000256" key="3">
    <source>
        <dbReference type="ARBA" id="ARBA00022475"/>
    </source>
</evidence>
<comment type="subcellular location">
    <subcellularLocation>
        <location evidence="1">Cell membrane</location>
        <topology evidence="1">Multi-pass membrane protein</topology>
    </subcellularLocation>
</comment>
<organism evidence="8 9">
    <name type="scientific">Rhodomicrobium udaipurense</name>
    <dbReference type="NCBI Taxonomy" id="1202716"/>
    <lineage>
        <taxon>Bacteria</taxon>
        <taxon>Pseudomonadati</taxon>
        <taxon>Pseudomonadota</taxon>
        <taxon>Alphaproteobacteria</taxon>
        <taxon>Hyphomicrobiales</taxon>
        <taxon>Hyphomicrobiaceae</taxon>
        <taxon>Rhodomicrobium</taxon>
    </lineage>
</organism>
<reference evidence="8 9" key="1">
    <citation type="submission" date="2020-12" db="EMBL/GenBank/DDBJ databases">
        <title>Revised draft genomes of Rhodomicrobium vannielii ATCC 17100 and Rhodomicrobium udaipurense JA643.</title>
        <authorList>
            <person name="Conners E.M."/>
            <person name="Davenport E.J."/>
            <person name="Bose A."/>
        </authorList>
    </citation>
    <scope>NUCLEOTIDE SEQUENCE [LARGE SCALE GENOMIC DNA]</scope>
    <source>
        <strain evidence="8 9">JA643</strain>
    </source>
</reference>
<keyword evidence="8" id="KW-0969">Cilium</keyword>
<dbReference type="GO" id="GO:0005886">
    <property type="term" value="C:plasma membrane"/>
    <property type="evidence" value="ECO:0007669"/>
    <property type="project" value="UniProtKB-SubCell"/>
</dbReference>
<dbReference type="Proteomes" id="UP000623250">
    <property type="component" value="Unassembled WGS sequence"/>
</dbReference>
<comment type="caution">
    <text evidence="8">The sequence shown here is derived from an EMBL/GenBank/DDBJ whole genome shotgun (WGS) entry which is preliminary data.</text>
</comment>
<evidence type="ECO:0000256" key="5">
    <source>
        <dbReference type="ARBA" id="ARBA00022989"/>
    </source>
</evidence>
<dbReference type="EMBL" id="JAEMUK010000002">
    <property type="protein sequence ID" value="MBJ7541990.1"/>
    <property type="molecule type" value="Genomic_DNA"/>
</dbReference>
<dbReference type="GO" id="GO:0006605">
    <property type="term" value="P:protein targeting"/>
    <property type="evidence" value="ECO:0007669"/>
    <property type="project" value="InterPro"/>
</dbReference>
<protein>
    <submittedName>
        <fullName evidence="8">Flagellar biosynthetic protein FliR</fullName>
    </submittedName>
</protein>
<feature type="transmembrane region" description="Helical" evidence="7">
    <location>
        <begin position="73"/>
        <end position="96"/>
    </location>
</feature>
<dbReference type="PRINTS" id="PR00953">
    <property type="entry name" value="TYPE3IMRPROT"/>
</dbReference>
<feature type="transmembrane region" description="Helical" evidence="7">
    <location>
        <begin position="12"/>
        <end position="30"/>
    </location>
</feature>
<keyword evidence="4 7" id="KW-0812">Transmembrane</keyword>
<keyword evidence="5 7" id="KW-1133">Transmembrane helix</keyword>
<comment type="similarity">
    <text evidence="2">Belongs to the FliR/MopE/SpaR family.</text>
</comment>
<keyword evidence="3" id="KW-1003">Cell membrane</keyword>
<keyword evidence="8" id="KW-0966">Cell projection</keyword>
<dbReference type="InterPro" id="IPR002010">
    <property type="entry name" value="T3SS_IM_R"/>
</dbReference>
<keyword evidence="6 7" id="KW-0472">Membrane</keyword>
<feature type="transmembrane region" description="Helical" evidence="7">
    <location>
        <begin position="190"/>
        <end position="212"/>
    </location>
</feature>
<feature type="transmembrane region" description="Helical" evidence="7">
    <location>
        <begin position="150"/>
        <end position="170"/>
    </location>
</feature>
<evidence type="ECO:0000256" key="1">
    <source>
        <dbReference type="ARBA" id="ARBA00004651"/>
    </source>
</evidence>
<keyword evidence="9" id="KW-1185">Reference proteome</keyword>
<evidence type="ECO:0000313" key="8">
    <source>
        <dbReference type="EMBL" id="MBJ7541990.1"/>
    </source>
</evidence>
<proteinExistence type="inferred from homology"/>
<feature type="transmembrane region" description="Helical" evidence="7">
    <location>
        <begin position="224"/>
        <end position="252"/>
    </location>
</feature>
<feature type="transmembrane region" description="Helical" evidence="7">
    <location>
        <begin position="42"/>
        <end position="61"/>
    </location>
</feature>
<evidence type="ECO:0000313" key="9">
    <source>
        <dbReference type="Proteomes" id="UP000623250"/>
    </source>
</evidence>
<evidence type="ECO:0000256" key="2">
    <source>
        <dbReference type="ARBA" id="ARBA00009772"/>
    </source>
</evidence>